<evidence type="ECO:0000313" key="12">
    <source>
        <dbReference type="EMBL" id="ATZ60369.1"/>
    </source>
</evidence>
<comment type="caution">
    <text evidence="8">Lacks conserved residue(s) required for the propagation of feature annotation.</text>
</comment>
<dbReference type="NCBIfam" id="NF010587">
    <property type="entry name" value="PRK13980.1"/>
    <property type="match status" value="1"/>
</dbReference>
<evidence type="ECO:0000256" key="5">
    <source>
        <dbReference type="ARBA" id="ARBA00022840"/>
    </source>
</evidence>
<protein>
    <recommendedName>
        <fullName evidence="8 10">NH(3)-dependent NAD(+) synthetase</fullName>
        <ecNumber evidence="8 10">6.3.1.5</ecNumber>
    </recommendedName>
</protein>
<dbReference type="InterPro" id="IPR022310">
    <property type="entry name" value="NAD/GMP_synthase"/>
</dbReference>
<reference evidence="13" key="1">
    <citation type="submission" date="2016-10" db="EMBL/GenBank/DDBJ databases">
        <authorList>
            <person name="Kim B.-C."/>
            <person name="Jeong H."/>
        </authorList>
    </citation>
    <scope>NUCLEOTIDE SEQUENCE [LARGE SCALE GENOMIC DNA]</scope>
    <source>
        <strain evidence="13">KB11</strain>
    </source>
</reference>
<evidence type="ECO:0000256" key="6">
    <source>
        <dbReference type="ARBA" id="ARBA00022842"/>
    </source>
</evidence>
<comment type="function">
    <text evidence="8">Catalyzes the ATP-dependent amidation of deamido-NAD to form NAD. Uses ammonia as a nitrogen source.</text>
</comment>
<organism evidence="12 13">
    <name type="scientific">Methanobrevibacter smithii</name>
    <dbReference type="NCBI Taxonomy" id="2173"/>
    <lineage>
        <taxon>Archaea</taxon>
        <taxon>Methanobacteriati</taxon>
        <taxon>Methanobacteriota</taxon>
        <taxon>Methanomada group</taxon>
        <taxon>Methanobacteria</taxon>
        <taxon>Methanobacteriales</taxon>
        <taxon>Methanobacteriaceae</taxon>
        <taxon>Methanobrevibacter</taxon>
    </lineage>
</organism>
<dbReference type="InterPro" id="IPR003694">
    <property type="entry name" value="NAD_synthase"/>
</dbReference>
<feature type="binding site" evidence="8">
    <location>
        <position position="145"/>
    </location>
    <ligand>
        <name>Mg(2+)</name>
        <dbReference type="ChEBI" id="CHEBI:18420"/>
    </ligand>
</feature>
<evidence type="ECO:0000256" key="2">
    <source>
        <dbReference type="ARBA" id="ARBA00022598"/>
    </source>
</evidence>
<feature type="binding site" description="in other chain" evidence="8">
    <location>
        <position position="153"/>
    </location>
    <ligand>
        <name>deamido-NAD(+)</name>
        <dbReference type="ChEBI" id="CHEBI:58437"/>
        <note>ligand shared between two neighboring subunits</note>
    </ligand>
</feature>
<dbReference type="GO" id="GO:0003952">
    <property type="term" value="F:NAD+ synthase (glutamine-hydrolyzing) activity"/>
    <property type="evidence" value="ECO:0007669"/>
    <property type="project" value="InterPro"/>
</dbReference>
<dbReference type="UniPathway" id="UPA00253">
    <property type="reaction ID" value="UER00333"/>
</dbReference>
<dbReference type="RefSeq" id="WP_100815756.1">
    <property type="nucleotide sequence ID" value="NZ_CP017803.1"/>
</dbReference>
<dbReference type="FunFam" id="3.40.50.620:FF:000106">
    <property type="entry name" value="Glutamine-dependent NAD(+) synthetase"/>
    <property type="match status" value="1"/>
</dbReference>
<dbReference type="SUPFAM" id="SSF52402">
    <property type="entry name" value="Adenine nucleotide alpha hydrolases-like"/>
    <property type="match status" value="1"/>
</dbReference>
<feature type="binding site" evidence="8">
    <location>
        <position position="169"/>
    </location>
    <ligand>
        <name>ATP</name>
        <dbReference type="ChEBI" id="CHEBI:30616"/>
    </ligand>
</feature>
<dbReference type="GO" id="GO:0046872">
    <property type="term" value="F:metal ion binding"/>
    <property type="evidence" value="ECO:0007669"/>
    <property type="project" value="UniProtKB-KW"/>
</dbReference>
<evidence type="ECO:0000259" key="11">
    <source>
        <dbReference type="Pfam" id="PF02540"/>
    </source>
</evidence>
<dbReference type="Pfam" id="PF02540">
    <property type="entry name" value="NAD_synthase"/>
    <property type="match status" value="1"/>
</dbReference>
<feature type="domain" description="NAD/GMP synthase" evidence="11">
    <location>
        <begin position="14"/>
        <end position="256"/>
    </location>
</feature>
<dbReference type="GO" id="GO:0008795">
    <property type="term" value="F:NAD+ synthase activity"/>
    <property type="evidence" value="ECO:0007669"/>
    <property type="project" value="UniProtKB-UniRule"/>
</dbReference>
<dbReference type="HAMAP" id="MF_00193">
    <property type="entry name" value="NadE_ammonia_dep"/>
    <property type="match status" value="1"/>
</dbReference>
<dbReference type="PANTHER" id="PTHR23090">
    <property type="entry name" value="NH 3 /GLUTAMINE-DEPENDENT NAD + SYNTHETASE"/>
    <property type="match status" value="1"/>
</dbReference>
<dbReference type="GO" id="GO:0009435">
    <property type="term" value="P:NAD+ biosynthetic process"/>
    <property type="evidence" value="ECO:0007669"/>
    <property type="project" value="UniProtKB-UniRule"/>
</dbReference>
<feature type="binding site" description="in other chain" evidence="8">
    <location>
        <position position="120"/>
    </location>
    <ligand>
        <name>deamido-NAD(+)</name>
        <dbReference type="ChEBI" id="CHEBI:58437"/>
        <note>ligand shared between two neighboring subunits</note>
    </ligand>
</feature>
<dbReference type="EC" id="6.3.1.5" evidence="8 10"/>
<name>A0A2H4U8D6_METSM</name>
<comment type="pathway">
    <text evidence="8">Cofactor biosynthesis; NAD(+) biosynthesis; NAD(+) from deamido-NAD(+) (ammonia route): step 1/1.</text>
</comment>
<dbReference type="AlphaFoldDB" id="A0A2H4U8D6"/>
<dbReference type="PANTHER" id="PTHR23090:SF9">
    <property type="entry name" value="GLUTAMINE-DEPENDENT NAD(+) SYNTHETASE"/>
    <property type="match status" value="1"/>
</dbReference>
<comment type="catalytic activity">
    <reaction evidence="8 10">
        <text>deamido-NAD(+) + NH4(+) + ATP = AMP + diphosphate + NAD(+) + H(+)</text>
        <dbReference type="Rhea" id="RHEA:21188"/>
        <dbReference type="ChEBI" id="CHEBI:15378"/>
        <dbReference type="ChEBI" id="CHEBI:28938"/>
        <dbReference type="ChEBI" id="CHEBI:30616"/>
        <dbReference type="ChEBI" id="CHEBI:33019"/>
        <dbReference type="ChEBI" id="CHEBI:57540"/>
        <dbReference type="ChEBI" id="CHEBI:58437"/>
        <dbReference type="ChEBI" id="CHEBI:456215"/>
        <dbReference type="EC" id="6.3.1.5"/>
    </reaction>
</comment>
<evidence type="ECO:0000256" key="7">
    <source>
        <dbReference type="ARBA" id="ARBA00023027"/>
    </source>
</evidence>
<dbReference type="GeneID" id="35119320"/>
<evidence type="ECO:0000313" key="13">
    <source>
        <dbReference type="Proteomes" id="UP000232133"/>
    </source>
</evidence>
<accession>A0A2H4U8D6</accession>
<evidence type="ECO:0000256" key="4">
    <source>
        <dbReference type="ARBA" id="ARBA00022741"/>
    </source>
</evidence>
<dbReference type="CDD" id="cd00553">
    <property type="entry name" value="NAD_synthase"/>
    <property type="match status" value="1"/>
</dbReference>
<dbReference type="GO" id="GO:0005737">
    <property type="term" value="C:cytoplasm"/>
    <property type="evidence" value="ECO:0007669"/>
    <property type="project" value="InterPro"/>
</dbReference>
<keyword evidence="7 8" id="KW-0520">NAD</keyword>
<keyword evidence="3 8" id="KW-0479">Metal-binding</keyword>
<dbReference type="InterPro" id="IPR014729">
    <property type="entry name" value="Rossmann-like_a/b/a_fold"/>
</dbReference>
<keyword evidence="6 8" id="KW-0460">Magnesium</keyword>
<evidence type="ECO:0000256" key="3">
    <source>
        <dbReference type="ARBA" id="ARBA00022723"/>
    </source>
</evidence>
<evidence type="ECO:0000256" key="8">
    <source>
        <dbReference type="HAMAP-Rule" id="MF_00193"/>
    </source>
</evidence>
<evidence type="ECO:0000256" key="1">
    <source>
        <dbReference type="ARBA" id="ARBA00005859"/>
    </source>
</evidence>
<dbReference type="Proteomes" id="UP000232133">
    <property type="component" value="Chromosome"/>
</dbReference>
<keyword evidence="2 8" id="KW-0436">Ligase</keyword>
<feature type="binding site" evidence="8">
    <location>
        <position position="160"/>
    </location>
    <ligand>
        <name>deamido-NAD(+)</name>
        <dbReference type="ChEBI" id="CHEBI:58437"/>
        <note>ligand shared between two neighboring subunits</note>
    </ligand>
</feature>
<sequence length="266" mass="29725">MNELPKLDTKTTKESIIKFIQDKVSEANAKGLVVGLSGGIDSTLTAYLATEAVGKENVFGIVMPSTTTPTEDKIHGTDIAKILDIDYKEMAIDSVLNEFLYVTQYKTENEQLAIGNLKARIRMSIIYYYANSKGYLVSGTGNKSEIVIGYFTKHGDGACDIEPIGDLYKTDVFELAKYMGVPEEIINKPPRAGLWNNQTDEDEIGMTYENLDKILYQYNDKETSKDEIAKNLDISIDEIDMIINKVKRNAHKSKVPESPEKTVMVI</sequence>
<feature type="binding site" description="in other chain" evidence="8">
    <location>
        <begin position="251"/>
        <end position="252"/>
    </location>
    <ligand>
        <name>deamido-NAD(+)</name>
        <dbReference type="ChEBI" id="CHEBI:58437"/>
        <note>ligand shared between two neighboring subunits</note>
    </ligand>
</feature>
<dbReference type="Gene3D" id="3.40.50.620">
    <property type="entry name" value="HUPs"/>
    <property type="match status" value="1"/>
</dbReference>
<feature type="binding site" evidence="8">
    <location>
        <begin position="35"/>
        <end position="42"/>
    </location>
    <ligand>
        <name>ATP</name>
        <dbReference type="ChEBI" id="CHEBI:30616"/>
    </ligand>
</feature>
<evidence type="ECO:0000256" key="9">
    <source>
        <dbReference type="RuleBase" id="RU003811"/>
    </source>
</evidence>
<keyword evidence="5 8" id="KW-0067">ATP-binding</keyword>
<dbReference type="GO" id="GO:0005524">
    <property type="term" value="F:ATP binding"/>
    <property type="evidence" value="ECO:0007669"/>
    <property type="project" value="UniProtKB-UniRule"/>
</dbReference>
<evidence type="ECO:0000256" key="10">
    <source>
        <dbReference type="RuleBase" id="RU003812"/>
    </source>
</evidence>
<keyword evidence="4 8" id="KW-0547">Nucleotide-binding</keyword>
<dbReference type="InterPro" id="IPR022926">
    <property type="entry name" value="NH(3)-dep_NAD(+)_synth"/>
</dbReference>
<gene>
    <name evidence="8" type="primary">nadE</name>
    <name evidence="12" type="ORF">BK798_08035</name>
</gene>
<feature type="binding site" evidence="8">
    <location>
        <position position="140"/>
    </location>
    <ligand>
        <name>ATP</name>
        <dbReference type="ChEBI" id="CHEBI:30616"/>
    </ligand>
</feature>
<dbReference type="EMBL" id="CP017803">
    <property type="protein sequence ID" value="ATZ60369.1"/>
    <property type="molecule type" value="Genomic_DNA"/>
</dbReference>
<dbReference type="NCBIfam" id="TIGR00552">
    <property type="entry name" value="nadE"/>
    <property type="match status" value="1"/>
</dbReference>
<comment type="subunit">
    <text evidence="8">Homodimer.</text>
</comment>
<comment type="similarity">
    <text evidence="1 8 9">Belongs to the NAD synthetase family.</text>
</comment>
<proteinExistence type="inferred from homology"/>
<feature type="binding site" evidence="8">
    <location>
        <position position="41"/>
    </location>
    <ligand>
        <name>Mg(2+)</name>
        <dbReference type="ChEBI" id="CHEBI:18420"/>
    </ligand>
</feature>
<dbReference type="GO" id="GO:0004359">
    <property type="term" value="F:glutaminase activity"/>
    <property type="evidence" value="ECO:0007669"/>
    <property type="project" value="InterPro"/>
</dbReference>